<dbReference type="RefSeq" id="WP_130917599.1">
    <property type="nucleotide sequence ID" value="NZ_LR215973.1"/>
</dbReference>
<gene>
    <name evidence="9" type="ORF">NCTC10797_03132</name>
</gene>
<evidence type="ECO:0000256" key="7">
    <source>
        <dbReference type="ARBA" id="ARBA00023291"/>
    </source>
</evidence>
<name>A0A4U8W3A1_9NOCA</name>
<evidence type="ECO:0000313" key="10">
    <source>
        <dbReference type="Proteomes" id="UP000290439"/>
    </source>
</evidence>
<keyword evidence="4" id="KW-0249">Electron transport</keyword>
<proteinExistence type="predicted"/>
<keyword evidence="3" id="KW-0479">Metal-binding</keyword>
<dbReference type="AlphaFoldDB" id="A0A4U8W3A1"/>
<evidence type="ECO:0000256" key="3">
    <source>
        <dbReference type="ARBA" id="ARBA00022723"/>
    </source>
</evidence>
<dbReference type="InterPro" id="IPR051269">
    <property type="entry name" value="Fe-S_cluster_ET"/>
</dbReference>
<organism evidence="9 10">
    <name type="scientific">Nocardia cyriacigeorgica</name>
    <dbReference type="NCBI Taxonomy" id="135487"/>
    <lineage>
        <taxon>Bacteria</taxon>
        <taxon>Bacillati</taxon>
        <taxon>Actinomycetota</taxon>
        <taxon>Actinomycetes</taxon>
        <taxon>Mycobacteriales</taxon>
        <taxon>Nocardiaceae</taxon>
        <taxon>Nocardia</taxon>
    </lineage>
</organism>
<keyword evidence="7" id="KW-0003">3Fe-4S</keyword>
<keyword evidence="5" id="KW-0408">Iron</keyword>
<dbReference type="EMBL" id="LR215973">
    <property type="protein sequence ID" value="VFA99349.1"/>
    <property type="molecule type" value="Genomic_DNA"/>
</dbReference>
<keyword evidence="6" id="KW-0411">Iron-sulfur</keyword>
<dbReference type="GO" id="GO:0046872">
    <property type="term" value="F:metal ion binding"/>
    <property type="evidence" value="ECO:0007669"/>
    <property type="project" value="UniProtKB-KW"/>
</dbReference>
<evidence type="ECO:0000256" key="5">
    <source>
        <dbReference type="ARBA" id="ARBA00023004"/>
    </source>
</evidence>
<dbReference type="SUPFAM" id="SSF54862">
    <property type="entry name" value="4Fe-4S ferredoxins"/>
    <property type="match status" value="1"/>
</dbReference>
<dbReference type="Pfam" id="PF13459">
    <property type="entry name" value="Fer4_15"/>
    <property type="match status" value="1"/>
</dbReference>
<dbReference type="GO" id="GO:0051538">
    <property type="term" value="F:3 iron, 4 sulfur cluster binding"/>
    <property type="evidence" value="ECO:0007669"/>
    <property type="project" value="UniProtKB-KW"/>
</dbReference>
<sequence length="82" mass="8976">MRIRVDLDLCQGHAVCQDEVPEIFTVPKRGQVVIDNENPDDAARPDIERAVRYCPTQALSIVDDAATDPAPSGTGESQEGRR</sequence>
<reference evidence="9 10" key="1">
    <citation type="submission" date="2019-02" db="EMBL/GenBank/DDBJ databases">
        <authorList>
            <consortium name="Pathogen Informatics"/>
        </authorList>
    </citation>
    <scope>NUCLEOTIDE SEQUENCE [LARGE SCALE GENOMIC DNA]</scope>
    <source>
        <strain evidence="9 10">3012STDY6756504</strain>
    </source>
</reference>
<keyword evidence="2" id="KW-0813">Transport</keyword>
<evidence type="ECO:0000256" key="4">
    <source>
        <dbReference type="ARBA" id="ARBA00022982"/>
    </source>
</evidence>
<accession>A0A4U8W3A1</accession>
<protein>
    <submittedName>
        <fullName evidence="9">Protein of uncharacterized function (DUF1271)</fullName>
    </submittedName>
</protein>
<evidence type="ECO:0000313" key="9">
    <source>
        <dbReference type="EMBL" id="VFA99349.1"/>
    </source>
</evidence>
<feature type="region of interest" description="Disordered" evidence="8">
    <location>
        <begin position="61"/>
        <end position="82"/>
    </location>
</feature>
<dbReference type="Gene3D" id="3.30.70.20">
    <property type="match status" value="1"/>
</dbReference>
<comment type="cofactor">
    <cofactor evidence="1">
        <name>[3Fe-4S] cluster</name>
        <dbReference type="ChEBI" id="CHEBI:21137"/>
    </cofactor>
</comment>
<dbReference type="PANTHER" id="PTHR36923">
    <property type="entry name" value="FERREDOXIN"/>
    <property type="match status" value="1"/>
</dbReference>
<dbReference type="Proteomes" id="UP000290439">
    <property type="component" value="Chromosome"/>
</dbReference>
<evidence type="ECO:0000256" key="6">
    <source>
        <dbReference type="ARBA" id="ARBA00023014"/>
    </source>
</evidence>
<evidence type="ECO:0000256" key="2">
    <source>
        <dbReference type="ARBA" id="ARBA00022448"/>
    </source>
</evidence>
<evidence type="ECO:0000256" key="8">
    <source>
        <dbReference type="SAM" id="MobiDB-lite"/>
    </source>
</evidence>
<evidence type="ECO:0000256" key="1">
    <source>
        <dbReference type="ARBA" id="ARBA00001927"/>
    </source>
</evidence>
<dbReference type="PANTHER" id="PTHR36923:SF3">
    <property type="entry name" value="FERREDOXIN"/>
    <property type="match status" value="1"/>
</dbReference>